<gene>
    <name evidence="1" type="ORF">SCALOS_LOCUS3806</name>
</gene>
<proteinExistence type="predicted"/>
<name>A0ACA9LAB1_9GLOM</name>
<keyword evidence="2" id="KW-1185">Reference proteome</keyword>
<evidence type="ECO:0000313" key="2">
    <source>
        <dbReference type="Proteomes" id="UP000789860"/>
    </source>
</evidence>
<sequence>MVAQLTNAEASTSYAAIFKTDTFYVVNAEVSTPYMIIIDQVANIENSTSYTFNAEVNTSDVVNTEISTSYVINIQTNTSYTINAETNALCENAGYDKATTEK</sequence>
<dbReference type="EMBL" id="CAJVPM010004557">
    <property type="protein sequence ID" value="CAG8514620.1"/>
    <property type="molecule type" value="Genomic_DNA"/>
</dbReference>
<dbReference type="Proteomes" id="UP000789860">
    <property type="component" value="Unassembled WGS sequence"/>
</dbReference>
<comment type="caution">
    <text evidence="1">The sequence shown here is derived from an EMBL/GenBank/DDBJ whole genome shotgun (WGS) entry which is preliminary data.</text>
</comment>
<reference evidence="1" key="1">
    <citation type="submission" date="2021-06" db="EMBL/GenBank/DDBJ databases">
        <authorList>
            <person name="Kallberg Y."/>
            <person name="Tangrot J."/>
            <person name="Rosling A."/>
        </authorList>
    </citation>
    <scope>NUCLEOTIDE SEQUENCE</scope>
    <source>
        <strain evidence="1">AU212A</strain>
    </source>
</reference>
<protein>
    <submittedName>
        <fullName evidence="1">1927_t:CDS:1</fullName>
    </submittedName>
</protein>
<accession>A0ACA9LAB1</accession>
<feature type="non-terminal residue" evidence="1">
    <location>
        <position position="102"/>
    </location>
</feature>
<evidence type="ECO:0000313" key="1">
    <source>
        <dbReference type="EMBL" id="CAG8514620.1"/>
    </source>
</evidence>
<organism evidence="1 2">
    <name type="scientific">Scutellospora calospora</name>
    <dbReference type="NCBI Taxonomy" id="85575"/>
    <lineage>
        <taxon>Eukaryota</taxon>
        <taxon>Fungi</taxon>
        <taxon>Fungi incertae sedis</taxon>
        <taxon>Mucoromycota</taxon>
        <taxon>Glomeromycotina</taxon>
        <taxon>Glomeromycetes</taxon>
        <taxon>Diversisporales</taxon>
        <taxon>Gigasporaceae</taxon>
        <taxon>Scutellospora</taxon>
    </lineage>
</organism>